<reference evidence="2 3" key="1">
    <citation type="submission" date="2019-10" db="EMBL/GenBank/DDBJ databases">
        <title>Extracellular Electron Transfer in a Candidatus Methanoperedens spp. Enrichment Culture.</title>
        <authorList>
            <person name="Berger S."/>
            <person name="Rangel Shaw D."/>
            <person name="Berben T."/>
            <person name="In 'T Zandt M."/>
            <person name="Frank J."/>
            <person name="Reimann J."/>
            <person name="Jetten M.S.M."/>
            <person name="Welte C.U."/>
        </authorList>
    </citation>
    <scope>NUCLEOTIDE SEQUENCE [LARGE SCALE GENOMIC DNA]</scope>
    <source>
        <strain evidence="2">SB12</strain>
    </source>
</reference>
<keyword evidence="1" id="KW-0812">Transmembrane</keyword>
<comment type="caution">
    <text evidence="2">The sequence shown here is derived from an EMBL/GenBank/DDBJ whole genome shotgun (WGS) entry which is preliminary data.</text>
</comment>
<evidence type="ECO:0000313" key="3">
    <source>
        <dbReference type="Proteomes" id="UP000460298"/>
    </source>
</evidence>
<dbReference type="AlphaFoldDB" id="A0A833GYV7"/>
<organism evidence="2 3">
    <name type="scientific">Leptonema illini</name>
    <dbReference type="NCBI Taxonomy" id="183"/>
    <lineage>
        <taxon>Bacteria</taxon>
        <taxon>Pseudomonadati</taxon>
        <taxon>Spirochaetota</taxon>
        <taxon>Spirochaetia</taxon>
        <taxon>Leptospirales</taxon>
        <taxon>Leptospiraceae</taxon>
        <taxon>Leptonema</taxon>
    </lineage>
</organism>
<accession>A0A833GYV7</accession>
<feature type="transmembrane region" description="Helical" evidence="1">
    <location>
        <begin position="91"/>
        <end position="109"/>
    </location>
</feature>
<gene>
    <name evidence="2" type="ORF">F9K24_17105</name>
</gene>
<keyword evidence="1" id="KW-1133">Transmembrane helix</keyword>
<dbReference type="EMBL" id="WBUI01000021">
    <property type="protein sequence ID" value="KAB2930382.1"/>
    <property type="molecule type" value="Genomic_DNA"/>
</dbReference>
<feature type="transmembrane region" description="Helical" evidence="1">
    <location>
        <begin position="12"/>
        <end position="36"/>
    </location>
</feature>
<feature type="transmembrane region" description="Helical" evidence="1">
    <location>
        <begin position="56"/>
        <end position="79"/>
    </location>
</feature>
<protein>
    <submittedName>
        <fullName evidence="2">Uncharacterized protein</fullName>
    </submittedName>
</protein>
<name>A0A833GYV7_9LEPT</name>
<sequence length="119" mass="13539">MSLLEKLHRWDLRLPLILGLFLVHAYAALFFSTSVYYPEMVGQILSDISPPLMVSIVNHGLKFMIPLVLALNVLTLLHIISNPGLTRSSKVFWLFSLCCCYFPLYAYYFRHAGGKDAES</sequence>
<dbReference type="Proteomes" id="UP000460298">
    <property type="component" value="Unassembled WGS sequence"/>
</dbReference>
<evidence type="ECO:0000313" key="2">
    <source>
        <dbReference type="EMBL" id="KAB2930382.1"/>
    </source>
</evidence>
<keyword evidence="1" id="KW-0472">Membrane</keyword>
<evidence type="ECO:0000256" key="1">
    <source>
        <dbReference type="SAM" id="Phobius"/>
    </source>
</evidence>
<proteinExistence type="predicted"/>